<dbReference type="AlphaFoldDB" id="A0A2N8T5Z1"/>
<comment type="caution">
    <text evidence="2">The sequence shown here is derived from an EMBL/GenBank/DDBJ whole genome shotgun (WGS) entry which is preliminary data.</text>
</comment>
<gene>
    <name evidence="2" type="ORF">CXK94_08005</name>
</gene>
<dbReference type="Pfam" id="PF03976">
    <property type="entry name" value="PPK2"/>
    <property type="match status" value="1"/>
</dbReference>
<evidence type="ECO:0000259" key="1">
    <source>
        <dbReference type="Pfam" id="PF03976"/>
    </source>
</evidence>
<evidence type="ECO:0000313" key="3">
    <source>
        <dbReference type="Proteomes" id="UP000236023"/>
    </source>
</evidence>
<dbReference type="PANTHER" id="PTHR34383:SF3">
    <property type="entry name" value="POLYPHOSPHATE:AMP PHOSPHOTRANSFERASE"/>
    <property type="match status" value="1"/>
</dbReference>
<dbReference type="SUPFAM" id="SSF52540">
    <property type="entry name" value="P-loop containing nucleoside triphosphate hydrolases"/>
    <property type="match status" value="1"/>
</dbReference>
<sequence length="272" mass="31072">MRLPDTVLDDCLCDPAAPLARDPARRYGLEKPQAQARLAALKGWLRERQTMLWANRRDALLLVLQGPDCAGKNGVIRRVLGGLDPLGLAPCSFQAPSADERRHDFLWRYRQRLPAPGILGAFNRSYYEALVSDLRDGLCGAADIPARQVAIADFERQLPALRVRPLKCYLQLSVDEQKHRLHQRLERPDKRWKLTLDDLQGHRHFAERQASWADVLSVSHGNAAPWYVIPADHRWLRDLIVASLLAREFERLALDWPAHPAPFSHADLERMR</sequence>
<dbReference type="PANTHER" id="PTHR34383">
    <property type="entry name" value="POLYPHOSPHATE:AMP PHOSPHOTRANSFERASE-RELATED"/>
    <property type="match status" value="1"/>
</dbReference>
<protein>
    <recommendedName>
        <fullName evidence="1">Polyphosphate kinase-2-related domain-containing protein</fullName>
    </recommendedName>
</protein>
<dbReference type="Gene3D" id="3.40.50.300">
    <property type="entry name" value="P-loop containing nucleotide triphosphate hydrolases"/>
    <property type="match status" value="1"/>
</dbReference>
<dbReference type="RefSeq" id="WP_102893925.1">
    <property type="nucleotide sequence ID" value="NZ_JAMOHU010000026.1"/>
</dbReference>
<dbReference type="Proteomes" id="UP000236023">
    <property type="component" value="Unassembled WGS sequence"/>
</dbReference>
<organism evidence="2 3">
    <name type="scientific">Stutzerimonas stutzeri</name>
    <name type="common">Pseudomonas stutzeri</name>
    <dbReference type="NCBI Taxonomy" id="316"/>
    <lineage>
        <taxon>Bacteria</taxon>
        <taxon>Pseudomonadati</taxon>
        <taxon>Pseudomonadota</taxon>
        <taxon>Gammaproteobacteria</taxon>
        <taxon>Pseudomonadales</taxon>
        <taxon>Pseudomonadaceae</taxon>
        <taxon>Stutzerimonas</taxon>
    </lineage>
</organism>
<dbReference type="InterPro" id="IPR022488">
    <property type="entry name" value="PPK2-related"/>
</dbReference>
<name>A0A2N8T5Z1_STUST</name>
<proteinExistence type="predicted"/>
<evidence type="ECO:0000313" key="2">
    <source>
        <dbReference type="EMBL" id="PNG10125.1"/>
    </source>
</evidence>
<dbReference type="EMBL" id="POUT01000003">
    <property type="protein sequence ID" value="PNG10125.1"/>
    <property type="molecule type" value="Genomic_DNA"/>
</dbReference>
<feature type="domain" description="Polyphosphate kinase-2-related" evidence="1">
    <location>
        <begin position="30"/>
        <end position="247"/>
    </location>
</feature>
<reference evidence="2 3" key="1">
    <citation type="submission" date="2018-01" db="EMBL/GenBank/DDBJ databases">
        <title>Denitrification phenotypes of diverse strains of Pseudomonas stutzeri.</title>
        <authorList>
            <person name="Milligan D.A."/>
            <person name="Bergaust L."/>
            <person name="Bakken L.R."/>
            <person name="Frostegard A."/>
        </authorList>
    </citation>
    <scope>NUCLEOTIDE SEQUENCE [LARGE SCALE GENOMIC DNA]</scope>
    <source>
        <strain evidence="2 3">24a75</strain>
    </source>
</reference>
<accession>A0A2N8T5Z1</accession>
<dbReference type="InterPro" id="IPR027417">
    <property type="entry name" value="P-loop_NTPase"/>
</dbReference>